<dbReference type="AlphaFoldDB" id="A0A2U8WGE0"/>
<proteinExistence type="predicted"/>
<protein>
    <recommendedName>
        <fullName evidence="4">Helix-hairpin-helix domain-containing protein</fullName>
    </recommendedName>
</protein>
<organism evidence="2 3">
    <name type="scientific">Methylobacterium durans</name>
    <dbReference type="NCBI Taxonomy" id="2202825"/>
    <lineage>
        <taxon>Bacteria</taxon>
        <taxon>Pseudomonadati</taxon>
        <taxon>Pseudomonadota</taxon>
        <taxon>Alphaproteobacteria</taxon>
        <taxon>Hyphomicrobiales</taxon>
        <taxon>Methylobacteriaceae</taxon>
        <taxon>Methylobacterium</taxon>
    </lineage>
</organism>
<feature type="region of interest" description="Disordered" evidence="1">
    <location>
        <begin position="29"/>
        <end position="143"/>
    </location>
</feature>
<gene>
    <name evidence="2" type="ORF">DK389_09865</name>
</gene>
<feature type="compositionally biased region" description="Polar residues" evidence="1">
    <location>
        <begin position="45"/>
        <end position="54"/>
    </location>
</feature>
<evidence type="ECO:0008006" key="4">
    <source>
        <dbReference type="Google" id="ProtNLM"/>
    </source>
</evidence>
<dbReference type="EMBL" id="CP029550">
    <property type="protein sequence ID" value="AWN44470.1"/>
    <property type="molecule type" value="Genomic_DNA"/>
</dbReference>
<keyword evidence="3" id="KW-1185">Reference proteome</keyword>
<dbReference type="KEGG" id="mets:DK389_09865"/>
<evidence type="ECO:0000313" key="2">
    <source>
        <dbReference type="EMBL" id="AWN44470.1"/>
    </source>
</evidence>
<reference evidence="3" key="1">
    <citation type="submission" date="2018-05" db="EMBL/GenBank/DDBJ databases">
        <title>Complete Genome Sequence of Methylobacterium sp. 17SD2-17.</title>
        <authorList>
            <person name="Srinivasan S."/>
        </authorList>
    </citation>
    <scope>NUCLEOTIDE SEQUENCE [LARGE SCALE GENOMIC DNA]</scope>
    <source>
        <strain evidence="3">17SD2-17</strain>
    </source>
</reference>
<dbReference type="SUPFAM" id="SSF81585">
    <property type="entry name" value="PsbU/PolX domain-like"/>
    <property type="match status" value="1"/>
</dbReference>
<evidence type="ECO:0000313" key="3">
    <source>
        <dbReference type="Proteomes" id="UP000245926"/>
    </source>
</evidence>
<dbReference type="OrthoDB" id="8020568at2"/>
<sequence length="202" mass="20782">MTRRSTLFISAALVAFSAVGTGLWVSYGSRSQADRDKPPAPVAHLSTQQHTTTDPDGDPVRTVYPGPLGGSVQRPSRPAQNEAVAAALPSAEAAPPAVTVEPAAAERAASELPPTQKPHASAPADSADVDSAPASAAAEPAASGTGIDLNTATVEELNTLGAGMIGRRIVAFRPYSSPENLVNRRVLKKSDFEIIKAAVAVR</sequence>
<feature type="compositionally biased region" description="Low complexity" evidence="1">
    <location>
        <begin position="83"/>
        <end position="143"/>
    </location>
</feature>
<accession>A0A2U8WGE0</accession>
<evidence type="ECO:0000256" key="1">
    <source>
        <dbReference type="SAM" id="MobiDB-lite"/>
    </source>
</evidence>
<name>A0A2U8WGE0_9HYPH</name>
<dbReference type="Gene3D" id="1.10.150.320">
    <property type="entry name" value="Photosystem II 12 kDa extrinsic protein"/>
    <property type="match status" value="1"/>
</dbReference>
<dbReference type="Proteomes" id="UP000245926">
    <property type="component" value="Chromosome"/>
</dbReference>